<organism evidence="1 2">
    <name type="scientific">Thermococcus sibiricus (strain DSM 12597 / MM 739)</name>
    <dbReference type="NCBI Taxonomy" id="604354"/>
    <lineage>
        <taxon>Archaea</taxon>
        <taxon>Methanobacteriati</taxon>
        <taxon>Methanobacteriota</taxon>
        <taxon>Thermococci</taxon>
        <taxon>Thermococcales</taxon>
        <taxon>Thermococcaceae</taxon>
        <taxon>Thermococcus</taxon>
    </lineage>
</organism>
<evidence type="ECO:0000313" key="2">
    <source>
        <dbReference type="Proteomes" id="UP000009079"/>
    </source>
</evidence>
<gene>
    <name evidence="1" type="ordered locus">TSIB_1414</name>
</gene>
<dbReference type="EMBL" id="CP001463">
    <property type="protein sequence ID" value="ACS90465.1"/>
    <property type="molecule type" value="Genomic_DNA"/>
</dbReference>
<dbReference type="AlphaFoldDB" id="C6A4C0"/>
<keyword evidence="2" id="KW-1185">Reference proteome</keyword>
<evidence type="ECO:0000313" key="1">
    <source>
        <dbReference type="EMBL" id="ACS90465.1"/>
    </source>
</evidence>
<proteinExistence type="predicted"/>
<name>C6A4C0_THESM</name>
<dbReference type="Proteomes" id="UP000009079">
    <property type="component" value="Chromosome"/>
</dbReference>
<dbReference type="eggNOG" id="arCOG03726">
    <property type="taxonomic scope" value="Archaea"/>
</dbReference>
<dbReference type="RefSeq" id="WP_015849683.1">
    <property type="nucleotide sequence ID" value="NC_012883.1"/>
</dbReference>
<dbReference type="HOGENOM" id="CLU_1801800_0_0_2"/>
<sequence>MSKRKRIYITHCSAKKDDSLRGTKKKVTPDRLYTAIPLQRFVKKCKDKGVDWAIFSDKYGIVLPQDKIEWYDKHPSKVTPEEFQILVNNFIQRLSGYDEIWFYHNPGRFHQLYKKLIEEVGSKGLNVKLFTHLSEINQVTKNE</sequence>
<protein>
    <submittedName>
        <fullName evidence="1">Uncharacterized protein</fullName>
    </submittedName>
</protein>
<dbReference type="KEGG" id="tsi:TSIB_1414"/>
<dbReference type="GeneID" id="8096417"/>
<accession>C6A4C0</accession>
<reference evidence="1 2" key="1">
    <citation type="journal article" date="2009" name="Appl. Environ. Microbiol.">
        <title>Metabolic versatility and indigenous origin of the archaeon Thermococcus sibiricus, isolated from a siberian oil reservoir, as revealed by genome analysis.</title>
        <authorList>
            <person name="Mardanov A.V."/>
            <person name="Ravin N.V."/>
            <person name="Svetlitchnyi V.A."/>
            <person name="Beletsky A.V."/>
            <person name="Miroshnichenko M.L."/>
            <person name="Bonch-Osmolovskaya E.A."/>
            <person name="Skryabin K.G."/>
        </authorList>
    </citation>
    <scope>NUCLEOTIDE SEQUENCE [LARGE SCALE GENOMIC DNA]</scope>
    <source>
        <strain evidence="2">DSM 12597 / MM 739</strain>
    </source>
</reference>